<reference evidence="1" key="1">
    <citation type="submission" date="2021-03" db="EMBL/GenBank/DDBJ databases">
        <authorList>
            <person name="Tagirdzhanova G."/>
        </authorList>
    </citation>
    <scope>NUCLEOTIDE SEQUENCE</scope>
</reference>
<dbReference type="OrthoDB" id="5367491at2759"/>
<name>A0A8H3FG82_9LECA</name>
<evidence type="ECO:0000313" key="1">
    <source>
        <dbReference type="EMBL" id="CAF9922187.1"/>
    </source>
</evidence>
<comment type="caution">
    <text evidence="1">The sequence shown here is derived from an EMBL/GenBank/DDBJ whole genome shotgun (WGS) entry which is preliminary data.</text>
</comment>
<proteinExistence type="predicted"/>
<dbReference type="Proteomes" id="UP000664521">
    <property type="component" value="Unassembled WGS sequence"/>
</dbReference>
<dbReference type="EMBL" id="CAJPDS010000030">
    <property type="protein sequence ID" value="CAF9922187.1"/>
    <property type="molecule type" value="Genomic_DNA"/>
</dbReference>
<organism evidence="1 2">
    <name type="scientific">Heterodermia speciosa</name>
    <dbReference type="NCBI Taxonomy" id="116794"/>
    <lineage>
        <taxon>Eukaryota</taxon>
        <taxon>Fungi</taxon>
        <taxon>Dikarya</taxon>
        <taxon>Ascomycota</taxon>
        <taxon>Pezizomycotina</taxon>
        <taxon>Lecanoromycetes</taxon>
        <taxon>OSLEUM clade</taxon>
        <taxon>Lecanoromycetidae</taxon>
        <taxon>Caliciales</taxon>
        <taxon>Physciaceae</taxon>
        <taxon>Heterodermia</taxon>
    </lineage>
</organism>
<sequence length="298" mass="33921">MLVLLETKMYVISATYRDPTPPQGLRVVMDWAPVEELPFDYREVWLALVLYQSFLAGFSKTALLNGGYRITMPISKIKMALFGGYNGIRFGEAVWGIFKTGAEIARRYPSPSLVLGSSSSIYTTAGYRGKLTMRRPSTPVTDKNWTSTASATQPPIPTRRDIIRSFEYEDSGVEISLDDPNLEIHYQFSGQPVPGSQMLTAFMRSVIFCSEYMGLHTNVHITAFSSDFFFRLQMDRTQVSGPTQLTWHYASLALRTLWMQIVMRFDESTKTFHDQPRFESLSYEIEYKEVRIGGGWIG</sequence>
<gene>
    <name evidence="1" type="ORF">HETSPECPRED_004989</name>
</gene>
<evidence type="ECO:0000313" key="2">
    <source>
        <dbReference type="Proteomes" id="UP000664521"/>
    </source>
</evidence>
<accession>A0A8H3FG82</accession>
<dbReference type="AlphaFoldDB" id="A0A8H3FG82"/>
<protein>
    <submittedName>
        <fullName evidence="1">Uncharacterized protein</fullName>
    </submittedName>
</protein>
<keyword evidence="2" id="KW-1185">Reference proteome</keyword>